<keyword evidence="6" id="KW-1185">Reference proteome</keyword>
<sequence>MSQGRLAGLARRLGGAVFALLVLFGVAFAGRAFLLPGFDLGPQTGIGGPFTLVDGSGTTVTEKTYAGRFLLVFFGYTFCPDVCPTDLAILGRTLDLLPPEARGRVAPLFISVDPERDTPESVSQYAKAFHPALIGLTGTPEQVAAVTRAYRAQYQRVEAQNGGVYTIDHSAYTYLMGPDGRFLAHFEHATRPETMAAVLRKVMGLPAS</sequence>
<feature type="binding site" evidence="3">
    <location>
        <position position="79"/>
    </location>
    <ligand>
        <name>Cu cation</name>
        <dbReference type="ChEBI" id="CHEBI:23378"/>
    </ligand>
</feature>
<dbReference type="HOGENOM" id="CLU_050131_3_0_5"/>
<organism evidence="5 6">
    <name type="scientific">Pararhodospirillum photometricum DSM 122</name>
    <dbReference type="NCBI Taxonomy" id="1150469"/>
    <lineage>
        <taxon>Bacteria</taxon>
        <taxon>Pseudomonadati</taxon>
        <taxon>Pseudomonadota</taxon>
        <taxon>Alphaproteobacteria</taxon>
        <taxon>Rhodospirillales</taxon>
        <taxon>Rhodospirillaceae</taxon>
        <taxon>Pararhodospirillum</taxon>
    </lineage>
</organism>
<feature type="binding site" evidence="3">
    <location>
        <position position="169"/>
    </location>
    <ligand>
        <name>Cu cation</name>
        <dbReference type="ChEBI" id="CHEBI:23378"/>
    </ligand>
</feature>
<dbReference type="Proteomes" id="UP000033220">
    <property type="component" value="Chromosome DSM 122"/>
</dbReference>
<dbReference type="InterPro" id="IPR036249">
    <property type="entry name" value="Thioredoxin-like_sf"/>
</dbReference>
<dbReference type="FunFam" id="3.40.30.10:FF:000013">
    <property type="entry name" value="Blast:Protein SCO1 homolog, mitochondrial"/>
    <property type="match status" value="1"/>
</dbReference>
<keyword evidence="2 3" id="KW-0186">Copper</keyword>
<dbReference type="GO" id="GO:0046872">
    <property type="term" value="F:metal ion binding"/>
    <property type="evidence" value="ECO:0007669"/>
    <property type="project" value="UniProtKB-KW"/>
</dbReference>
<gene>
    <name evidence="5" type="ORF">RSPPHO_00757</name>
</gene>
<dbReference type="Gene3D" id="3.40.30.10">
    <property type="entry name" value="Glutaredoxin"/>
    <property type="match status" value="1"/>
</dbReference>
<dbReference type="STRING" id="1150469.RSPPHO_00757"/>
<comment type="similarity">
    <text evidence="1">Belongs to the SCO1/2 family.</text>
</comment>
<name>H6SQR8_PARPM</name>
<dbReference type="PATRIC" id="fig|1150469.3.peg.870"/>
<feature type="disulfide bond" description="Redox-active" evidence="4">
    <location>
        <begin position="79"/>
        <end position="83"/>
    </location>
</feature>
<dbReference type="InterPro" id="IPR003782">
    <property type="entry name" value="SCO1/SenC"/>
</dbReference>
<evidence type="ECO:0000256" key="2">
    <source>
        <dbReference type="ARBA" id="ARBA00023008"/>
    </source>
</evidence>
<evidence type="ECO:0000256" key="1">
    <source>
        <dbReference type="ARBA" id="ARBA00010996"/>
    </source>
</evidence>
<dbReference type="RefSeq" id="WP_014414023.1">
    <property type="nucleotide sequence ID" value="NC_017059.1"/>
</dbReference>
<feature type="binding site" evidence="3">
    <location>
        <position position="83"/>
    </location>
    <ligand>
        <name>Cu cation</name>
        <dbReference type="ChEBI" id="CHEBI:23378"/>
    </ligand>
</feature>
<evidence type="ECO:0000256" key="4">
    <source>
        <dbReference type="PIRSR" id="PIRSR603782-2"/>
    </source>
</evidence>
<keyword evidence="3" id="KW-0479">Metal-binding</keyword>
<dbReference type="Pfam" id="PF02630">
    <property type="entry name" value="SCO1-SenC"/>
    <property type="match status" value="1"/>
</dbReference>
<keyword evidence="4" id="KW-1015">Disulfide bond</keyword>
<protein>
    <submittedName>
        <fullName evidence="5">Electron transport protein SCO1/SenC</fullName>
    </submittedName>
</protein>
<proteinExistence type="inferred from homology"/>
<reference evidence="5 6" key="1">
    <citation type="submission" date="2012-02" db="EMBL/GenBank/DDBJ databases">
        <title>Shotgun genome sequence of Phaeospirillum photometricum DSM 122.</title>
        <authorList>
            <person name="Duquesne K."/>
            <person name="Sturgis J."/>
        </authorList>
    </citation>
    <scope>NUCLEOTIDE SEQUENCE [LARGE SCALE GENOMIC DNA]</scope>
    <source>
        <strain evidence="6">DSM122</strain>
    </source>
</reference>
<dbReference type="CDD" id="cd02968">
    <property type="entry name" value="SCO"/>
    <property type="match status" value="1"/>
</dbReference>
<dbReference type="AlphaFoldDB" id="H6SQR8"/>
<evidence type="ECO:0000313" key="6">
    <source>
        <dbReference type="Proteomes" id="UP000033220"/>
    </source>
</evidence>
<accession>H6SQR8</accession>
<evidence type="ECO:0000256" key="3">
    <source>
        <dbReference type="PIRSR" id="PIRSR603782-1"/>
    </source>
</evidence>
<evidence type="ECO:0000313" key="5">
    <source>
        <dbReference type="EMBL" id="CCG07383.1"/>
    </source>
</evidence>
<dbReference type="PANTHER" id="PTHR12151:SF25">
    <property type="entry name" value="LINALOOL DEHYDRATASE_ISOMERASE DOMAIN-CONTAINING PROTEIN"/>
    <property type="match status" value="1"/>
</dbReference>
<dbReference type="OrthoDB" id="9790194at2"/>
<dbReference type="PANTHER" id="PTHR12151">
    <property type="entry name" value="ELECTRON TRANSPORT PROTIN SCO1/SENC FAMILY MEMBER"/>
    <property type="match status" value="1"/>
</dbReference>
<dbReference type="EMBL" id="HE663493">
    <property type="protein sequence ID" value="CCG07383.1"/>
    <property type="molecule type" value="Genomic_DNA"/>
</dbReference>
<dbReference type="eggNOG" id="COG1999">
    <property type="taxonomic scope" value="Bacteria"/>
</dbReference>
<dbReference type="SUPFAM" id="SSF52833">
    <property type="entry name" value="Thioredoxin-like"/>
    <property type="match status" value="1"/>
</dbReference>
<dbReference type="KEGG" id="rpm:RSPPHO_00757"/>